<evidence type="ECO:0000313" key="2">
    <source>
        <dbReference type="EMBL" id="USH01063.1"/>
    </source>
</evidence>
<evidence type="ECO:0000313" key="3">
    <source>
        <dbReference type="Proteomes" id="UP001056255"/>
    </source>
</evidence>
<proteinExistence type="predicted"/>
<dbReference type="RefSeq" id="WP_251875107.1">
    <property type="nucleotide sequence ID" value="NZ_CP082275.1"/>
</dbReference>
<organism evidence="2 3">
    <name type="scientific">Grimontia kaedaensis</name>
    <dbReference type="NCBI Taxonomy" id="2872157"/>
    <lineage>
        <taxon>Bacteria</taxon>
        <taxon>Pseudomonadati</taxon>
        <taxon>Pseudomonadota</taxon>
        <taxon>Gammaproteobacteria</taxon>
        <taxon>Vibrionales</taxon>
        <taxon>Vibrionaceae</taxon>
        <taxon>Grimontia</taxon>
    </lineage>
</organism>
<dbReference type="Proteomes" id="UP001056255">
    <property type="component" value="Chromosome I"/>
</dbReference>
<sequence>MSTVLVPTLTETGLQALFNATQDGLDAKITQVGLGEGAYAPDQTRTALESEVHRLPIASGKRAGTHQLHLNVIDDTDHAFWVREVGFYLEDGSLLAVYSASEGALAYKSPTIDLLLAFDLSLNGTPADSITVVDTGADLNILFAPELARLATASINTMRRYLVHRLA</sequence>
<accession>A0ABY4WRC3</accession>
<evidence type="ECO:0000259" key="1">
    <source>
        <dbReference type="Pfam" id="PF12571"/>
    </source>
</evidence>
<gene>
    <name evidence="2" type="ORF">K6Q96_08925</name>
</gene>
<keyword evidence="3" id="KW-1185">Reference proteome</keyword>
<feature type="domain" description="Phage tail fibre protein N-terminal" evidence="1">
    <location>
        <begin position="1"/>
        <end position="100"/>
    </location>
</feature>
<dbReference type="InterPro" id="IPR022225">
    <property type="entry name" value="Phage_tail_fibre_N"/>
</dbReference>
<protein>
    <submittedName>
        <fullName evidence="2">Phage tail protein</fullName>
    </submittedName>
</protein>
<dbReference type="Pfam" id="PF12571">
    <property type="entry name" value="Phage_tail_fib"/>
    <property type="match status" value="1"/>
</dbReference>
<dbReference type="EMBL" id="CP082275">
    <property type="protein sequence ID" value="USH01063.1"/>
    <property type="molecule type" value="Genomic_DNA"/>
</dbReference>
<name>A0ABY4WRC3_9GAMM</name>
<reference evidence="2" key="1">
    <citation type="submission" date="2021-08" db="EMBL/GenBank/DDBJ databases">
        <authorList>
            <person name="Sakaguchi M."/>
            <person name="Kikuchi T."/>
            <person name="Urbanczyk H."/>
        </authorList>
    </citation>
    <scope>NUCLEOTIDE SEQUENCE</scope>
    <source>
        <strain evidence="2">020920N</strain>
    </source>
</reference>